<comment type="catalytic activity">
    <reaction evidence="1">
        <text>Endonucleolytic cleavage to 5'-phosphooligonucleotide end-products.</text>
        <dbReference type="EC" id="3.1.21.2"/>
    </reaction>
</comment>
<name>A0A0G1RG13_9BACT</name>
<gene>
    <name evidence="1" type="primary">nfo</name>
    <name evidence="3" type="ORF">UX78_C0012G0009</name>
</gene>
<dbReference type="SMART" id="SM00518">
    <property type="entry name" value="AP2Ec"/>
    <property type="match status" value="1"/>
</dbReference>
<keyword evidence="1" id="KW-0234">DNA repair</keyword>
<dbReference type="GO" id="GO:0003906">
    <property type="term" value="F:DNA-(apurinic or apyrimidinic site) endonuclease activity"/>
    <property type="evidence" value="ECO:0007669"/>
    <property type="project" value="TreeGrafter"/>
</dbReference>
<evidence type="ECO:0000259" key="2">
    <source>
        <dbReference type="Pfam" id="PF01261"/>
    </source>
</evidence>
<feature type="binding site" evidence="1">
    <location>
        <position position="220"/>
    </location>
    <ligand>
        <name>Zn(2+)</name>
        <dbReference type="ChEBI" id="CHEBI:29105"/>
        <label>3</label>
    </ligand>
</feature>
<dbReference type="GO" id="GO:0008270">
    <property type="term" value="F:zinc ion binding"/>
    <property type="evidence" value="ECO:0007669"/>
    <property type="project" value="UniProtKB-UniRule"/>
</dbReference>
<dbReference type="EMBL" id="LCNM01000012">
    <property type="protein sequence ID" value="KKU56076.1"/>
    <property type="molecule type" value="Genomic_DNA"/>
</dbReference>
<dbReference type="Pfam" id="PF01261">
    <property type="entry name" value="AP_endonuc_2"/>
    <property type="match status" value="1"/>
</dbReference>
<dbReference type="GO" id="GO:0006284">
    <property type="term" value="P:base-excision repair"/>
    <property type="evidence" value="ECO:0007669"/>
    <property type="project" value="TreeGrafter"/>
</dbReference>
<dbReference type="PANTHER" id="PTHR21445">
    <property type="entry name" value="ENDONUCLEASE IV ENDODEOXYRIBONUCLEASE IV"/>
    <property type="match status" value="1"/>
</dbReference>
<comment type="caution">
    <text evidence="3">The sequence shown here is derived from an EMBL/GenBank/DDBJ whole genome shotgun (WGS) entry which is preliminary data.</text>
</comment>
<feature type="binding site" evidence="1">
    <location>
        <position position="142"/>
    </location>
    <ligand>
        <name>Zn(2+)</name>
        <dbReference type="ChEBI" id="CHEBI:29105"/>
        <label>2</label>
    </ligand>
</feature>
<keyword evidence="1" id="KW-0378">Hydrolase</keyword>
<feature type="binding site" evidence="1">
    <location>
        <position position="66"/>
    </location>
    <ligand>
        <name>Zn(2+)</name>
        <dbReference type="ChEBI" id="CHEBI:29105"/>
        <label>1</label>
    </ligand>
</feature>
<dbReference type="PROSITE" id="PS51432">
    <property type="entry name" value="AP_NUCLEASE_F2_4"/>
    <property type="match status" value="1"/>
</dbReference>
<dbReference type="Proteomes" id="UP000034607">
    <property type="component" value="Unassembled WGS sequence"/>
</dbReference>
<dbReference type="GO" id="GO:0003677">
    <property type="term" value="F:DNA binding"/>
    <property type="evidence" value="ECO:0007669"/>
    <property type="project" value="InterPro"/>
</dbReference>
<keyword evidence="1 3" id="KW-0255">Endonuclease</keyword>
<keyword evidence="1" id="KW-0227">DNA damage</keyword>
<evidence type="ECO:0000313" key="3">
    <source>
        <dbReference type="EMBL" id="KKU56076.1"/>
    </source>
</evidence>
<dbReference type="CDD" id="cd00019">
    <property type="entry name" value="AP2Ec"/>
    <property type="match status" value="1"/>
</dbReference>
<dbReference type="GO" id="GO:0008081">
    <property type="term" value="F:phosphoric diester hydrolase activity"/>
    <property type="evidence" value="ECO:0007669"/>
    <property type="project" value="TreeGrafter"/>
</dbReference>
<comment type="cofactor">
    <cofactor evidence="1">
        <name>Zn(2+)</name>
        <dbReference type="ChEBI" id="CHEBI:29105"/>
    </cofactor>
    <text evidence="1">Binds 3 Zn(2+) ions.</text>
</comment>
<dbReference type="EC" id="3.1.21.2" evidence="1"/>
<protein>
    <recommendedName>
        <fullName evidence="1">Probable endonuclease 4</fullName>
        <ecNumber evidence="1">3.1.21.2</ecNumber>
    </recommendedName>
    <alternativeName>
        <fullName evidence="1">Endodeoxyribonuclease IV</fullName>
    </alternativeName>
    <alternativeName>
        <fullName evidence="1">Endonuclease IV</fullName>
    </alternativeName>
</protein>
<proteinExistence type="inferred from homology"/>
<keyword evidence="1" id="KW-0479">Metal-binding</keyword>
<dbReference type="HAMAP" id="MF_00152">
    <property type="entry name" value="Nfo"/>
    <property type="match status" value="1"/>
</dbReference>
<dbReference type="InterPro" id="IPR001719">
    <property type="entry name" value="AP_endonuc_2"/>
</dbReference>
<dbReference type="InterPro" id="IPR013022">
    <property type="entry name" value="Xyl_isomerase-like_TIM-brl"/>
</dbReference>
<feature type="binding site" evidence="1">
    <location>
        <position position="176"/>
    </location>
    <ligand>
        <name>Zn(2+)</name>
        <dbReference type="ChEBI" id="CHEBI:29105"/>
        <label>2</label>
    </ligand>
</feature>
<evidence type="ECO:0000256" key="1">
    <source>
        <dbReference type="HAMAP-Rule" id="MF_00152"/>
    </source>
</evidence>
<sequence>MYLGAHVSISGGFDKCIDRAVGLGANCLMTFASSPRSLKTRTFSPQVIKTYLAKKARFKIGPHFFHSVYLVNLASESKALLTASINSLIFYQRLAGTIDAVGTIFHIGSHKGQGLSSTIDQIVAAINYVLDSSPKGTKLILENAAGHSGIVGDKFEELAEIIKRVGDRSKIGICLDTQHAFASGYPLDIVLDKFDRLIGLKFLSVIHLNDSLVDFSSRRDRHANLGEGKIGLETLREFITNLKLKTKTFPPLILETPGINRSGPSKVDLDLLKSLVT</sequence>
<dbReference type="PANTHER" id="PTHR21445:SF0">
    <property type="entry name" value="APURINIC-APYRIMIDINIC ENDONUCLEASE"/>
    <property type="match status" value="1"/>
</dbReference>
<keyword evidence="1" id="KW-0540">Nuclease</keyword>
<feature type="binding site" evidence="1">
    <location>
        <position position="142"/>
    </location>
    <ligand>
        <name>Zn(2+)</name>
        <dbReference type="ChEBI" id="CHEBI:29105"/>
        <label>1</label>
    </ligand>
</feature>
<comment type="function">
    <text evidence="1">Endonuclease IV plays a role in DNA repair. It cleaves phosphodiester bonds at apurinic or apyrimidinic (AP) sites, generating a 3'-hydroxyl group and a 5'-terminal sugar phosphate.</text>
</comment>
<dbReference type="PATRIC" id="fig|1618357.3.peg.607"/>
<feature type="binding site" evidence="1">
    <location>
        <position position="207"/>
    </location>
    <ligand>
        <name>Zn(2+)</name>
        <dbReference type="ChEBI" id="CHEBI:29105"/>
        <label>2</label>
    </ligand>
</feature>
<dbReference type="GO" id="GO:0008833">
    <property type="term" value="F:deoxyribonuclease IV (phage-T4-induced) activity"/>
    <property type="evidence" value="ECO:0007669"/>
    <property type="project" value="UniProtKB-UniRule"/>
</dbReference>
<dbReference type="Gene3D" id="3.20.20.150">
    <property type="entry name" value="Divalent-metal-dependent TIM barrel enzymes"/>
    <property type="match status" value="1"/>
</dbReference>
<dbReference type="SUPFAM" id="SSF51658">
    <property type="entry name" value="Xylose isomerase-like"/>
    <property type="match status" value="1"/>
</dbReference>
<feature type="binding site" evidence="1">
    <location>
        <position position="255"/>
    </location>
    <ligand>
        <name>Zn(2+)</name>
        <dbReference type="ChEBI" id="CHEBI:29105"/>
        <label>2</label>
    </ligand>
</feature>
<feature type="binding site" evidence="1">
    <location>
        <position position="222"/>
    </location>
    <ligand>
        <name>Zn(2+)</name>
        <dbReference type="ChEBI" id="CHEBI:29105"/>
        <label>3</label>
    </ligand>
</feature>
<dbReference type="AlphaFoldDB" id="A0A0G1RG13"/>
<organism evidence="3 4">
    <name type="scientific">Candidatus Amesbacteria bacterium GW2011_GWA2_47_11</name>
    <dbReference type="NCBI Taxonomy" id="1618357"/>
    <lineage>
        <taxon>Bacteria</taxon>
        <taxon>Candidatus Amesiibacteriota</taxon>
    </lineage>
</organism>
<comment type="similarity">
    <text evidence="1">Belongs to the AP endonuclease 2 family.</text>
</comment>
<keyword evidence="1" id="KW-0862">Zinc</keyword>
<evidence type="ECO:0000313" key="4">
    <source>
        <dbReference type="Proteomes" id="UP000034607"/>
    </source>
</evidence>
<reference evidence="3 4" key="1">
    <citation type="journal article" date="2015" name="Nature">
        <title>rRNA introns, odd ribosomes, and small enigmatic genomes across a large radiation of phyla.</title>
        <authorList>
            <person name="Brown C.T."/>
            <person name="Hug L.A."/>
            <person name="Thomas B.C."/>
            <person name="Sharon I."/>
            <person name="Castelle C.J."/>
            <person name="Singh A."/>
            <person name="Wilkins M.J."/>
            <person name="Williams K.H."/>
            <person name="Banfield J.F."/>
        </authorList>
    </citation>
    <scope>NUCLEOTIDE SEQUENCE [LARGE SCALE GENOMIC DNA]</scope>
</reference>
<feature type="binding site" evidence="1">
    <location>
        <position position="106"/>
    </location>
    <ligand>
        <name>Zn(2+)</name>
        <dbReference type="ChEBI" id="CHEBI:29105"/>
        <label>1</label>
    </ligand>
</feature>
<feature type="binding site" evidence="1">
    <location>
        <position position="179"/>
    </location>
    <ligand>
        <name>Zn(2+)</name>
        <dbReference type="ChEBI" id="CHEBI:29105"/>
        <label>3</label>
    </ligand>
</feature>
<feature type="domain" description="Xylose isomerase-like TIM barrel" evidence="2">
    <location>
        <begin position="18"/>
        <end position="272"/>
    </location>
</feature>
<accession>A0A0G1RG13</accession>
<dbReference type="InterPro" id="IPR036237">
    <property type="entry name" value="Xyl_isomerase-like_sf"/>
</dbReference>
<dbReference type="NCBIfam" id="TIGR00587">
    <property type="entry name" value="nfo"/>
    <property type="match status" value="1"/>
</dbReference>